<dbReference type="GO" id="GO:0016052">
    <property type="term" value="P:carbohydrate catabolic process"/>
    <property type="evidence" value="ECO:0007669"/>
    <property type="project" value="UniProtKB-ARBA"/>
</dbReference>
<feature type="domain" description="Carbohydrate kinase PfkB" evidence="9">
    <location>
        <begin position="13"/>
        <end position="285"/>
    </location>
</feature>
<dbReference type="FunFam" id="3.40.1190.20:FF:000001">
    <property type="entry name" value="Phosphofructokinase"/>
    <property type="match status" value="1"/>
</dbReference>
<gene>
    <name evidence="10" type="primary">pfkB</name>
    <name evidence="10" type="ORF">C0081_03085</name>
</gene>
<dbReference type="GO" id="GO:0008662">
    <property type="term" value="F:1-phosphofructokinase activity"/>
    <property type="evidence" value="ECO:0007669"/>
    <property type="project" value="UniProtKB-UniRule"/>
</dbReference>
<dbReference type="AlphaFoldDB" id="A0A2N5XXR0"/>
<dbReference type="Gene3D" id="3.40.1190.20">
    <property type="match status" value="1"/>
</dbReference>
<protein>
    <recommendedName>
        <fullName evidence="7">Phosphofructokinase</fullName>
    </recommendedName>
</protein>
<accession>A0A2N5XXR0</accession>
<comment type="similarity">
    <text evidence="1 7 8">Belongs to the carbohydrate kinase PfkB family.</text>
</comment>
<dbReference type="EMBL" id="PKUQ01000001">
    <property type="protein sequence ID" value="PLW79218.1"/>
    <property type="molecule type" value="Genomic_DNA"/>
</dbReference>
<dbReference type="InterPro" id="IPR022463">
    <property type="entry name" value="1-PFruKinase"/>
</dbReference>
<dbReference type="SUPFAM" id="SSF53613">
    <property type="entry name" value="Ribokinase-like"/>
    <property type="match status" value="1"/>
</dbReference>
<keyword evidence="2 7" id="KW-0808">Transferase</keyword>
<name>A0A2N5XXR0_9HYPH</name>
<dbReference type="InterPro" id="IPR029056">
    <property type="entry name" value="Ribokinase-like"/>
</dbReference>
<evidence type="ECO:0000256" key="6">
    <source>
        <dbReference type="ARBA" id="ARBA00047745"/>
    </source>
</evidence>
<evidence type="ECO:0000259" key="9">
    <source>
        <dbReference type="Pfam" id="PF00294"/>
    </source>
</evidence>
<dbReference type="InterPro" id="IPR011611">
    <property type="entry name" value="PfkB_dom"/>
</dbReference>
<dbReference type="CDD" id="cd01164">
    <property type="entry name" value="FruK_PfkB_like"/>
    <property type="match status" value="1"/>
</dbReference>
<reference evidence="10 11" key="1">
    <citation type="submission" date="2018-01" db="EMBL/GenBank/DDBJ databases">
        <title>The draft genome sequence of Cohaesibacter sp. H1304.</title>
        <authorList>
            <person name="Wang N.-N."/>
            <person name="Du Z.-J."/>
        </authorList>
    </citation>
    <scope>NUCLEOTIDE SEQUENCE [LARGE SCALE GENOMIC DNA]</scope>
    <source>
        <strain evidence="10 11">H1304</strain>
    </source>
</reference>
<sequence>MSEGAKVATLTLNPAVDRTVQVANFAAGEVNRVSEDQSDAGGKGINVASFLSHVGHKVAVSGLLGKDNLGIFEELFVRKGIDDHFIRMDGATRVNVKIVDPALEQVTDLNFPGLGNCGEAEGVISETIIKLVSSGIETIVLAGSLPAGLPTTYYRDLTILLKELGCKVILDASGPSFAEAMKAGPNIIKPNIDELSELVGRPLVTPEDVVTAAREVNEGEIELIVVSMGADGAIFIKSDEVLLAKPPKAIVKSTVGAGDAMVAGIVHGLSEEKSLSDVACLATGFSLGALGEIGPHLPPREAIEAFAAQVTLQHLKF</sequence>
<proteinExistence type="inferred from homology"/>
<evidence type="ECO:0000313" key="11">
    <source>
        <dbReference type="Proteomes" id="UP000234881"/>
    </source>
</evidence>
<dbReference type="OrthoDB" id="9801219at2"/>
<evidence type="ECO:0000256" key="5">
    <source>
        <dbReference type="ARBA" id="ARBA00022840"/>
    </source>
</evidence>
<dbReference type="InterPro" id="IPR017583">
    <property type="entry name" value="Tagatose/fructose_Pkinase"/>
</dbReference>
<dbReference type="PROSITE" id="PS00583">
    <property type="entry name" value="PFKB_KINASES_1"/>
    <property type="match status" value="1"/>
</dbReference>
<dbReference type="Proteomes" id="UP000234881">
    <property type="component" value="Unassembled WGS sequence"/>
</dbReference>
<keyword evidence="3 8" id="KW-0547">Nucleotide-binding</keyword>
<dbReference type="Pfam" id="PF00294">
    <property type="entry name" value="PfkB"/>
    <property type="match status" value="1"/>
</dbReference>
<dbReference type="NCBIfam" id="TIGR03828">
    <property type="entry name" value="pfkB"/>
    <property type="match status" value="1"/>
</dbReference>
<keyword evidence="11" id="KW-1185">Reference proteome</keyword>
<dbReference type="PANTHER" id="PTHR46566:SF5">
    <property type="entry name" value="1-PHOSPHOFRUCTOKINASE"/>
    <property type="match status" value="1"/>
</dbReference>
<evidence type="ECO:0000313" key="10">
    <source>
        <dbReference type="EMBL" id="PLW79218.1"/>
    </source>
</evidence>
<dbReference type="GO" id="GO:0005524">
    <property type="term" value="F:ATP binding"/>
    <property type="evidence" value="ECO:0007669"/>
    <property type="project" value="UniProtKB-UniRule"/>
</dbReference>
<evidence type="ECO:0000256" key="7">
    <source>
        <dbReference type="PIRNR" id="PIRNR000535"/>
    </source>
</evidence>
<dbReference type="GO" id="GO:0044281">
    <property type="term" value="P:small molecule metabolic process"/>
    <property type="evidence" value="ECO:0007669"/>
    <property type="project" value="UniProtKB-ARBA"/>
</dbReference>
<dbReference type="PIRSF" id="PIRSF000535">
    <property type="entry name" value="1PFK/6PFK/LacC"/>
    <property type="match status" value="1"/>
</dbReference>
<keyword evidence="5 8" id="KW-0067">ATP-binding</keyword>
<evidence type="ECO:0000256" key="4">
    <source>
        <dbReference type="ARBA" id="ARBA00022777"/>
    </source>
</evidence>
<comment type="function">
    <text evidence="8">Catalyzes the ATP-dependent phosphorylation of fructose-l-phosphate to fructose-l,6-bisphosphate.</text>
</comment>
<comment type="caution">
    <text evidence="10">The sequence shown here is derived from an EMBL/GenBank/DDBJ whole genome shotgun (WGS) entry which is preliminary data.</text>
</comment>
<dbReference type="InterPro" id="IPR002173">
    <property type="entry name" value="Carboh/pur_kinase_PfkB_CS"/>
</dbReference>
<dbReference type="RefSeq" id="WP_101532300.1">
    <property type="nucleotide sequence ID" value="NZ_PKUQ01000001.1"/>
</dbReference>
<dbReference type="PANTHER" id="PTHR46566">
    <property type="entry name" value="1-PHOSPHOFRUCTOKINASE-RELATED"/>
    <property type="match status" value="1"/>
</dbReference>
<dbReference type="PROSITE" id="PS00584">
    <property type="entry name" value="PFKB_KINASES_2"/>
    <property type="match status" value="1"/>
</dbReference>
<comment type="catalytic activity">
    <reaction evidence="6 8">
        <text>beta-D-fructose 1-phosphate + ATP = beta-D-fructose 1,6-bisphosphate + ADP + H(+)</text>
        <dbReference type="Rhea" id="RHEA:14213"/>
        <dbReference type="ChEBI" id="CHEBI:15378"/>
        <dbReference type="ChEBI" id="CHEBI:30616"/>
        <dbReference type="ChEBI" id="CHEBI:32966"/>
        <dbReference type="ChEBI" id="CHEBI:138881"/>
        <dbReference type="ChEBI" id="CHEBI:456216"/>
        <dbReference type="EC" id="2.7.1.56"/>
    </reaction>
</comment>
<evidence type="ECO:0000256" key="8">
    <source>
        <dbReference type="RuleBase" id="RU369061"/>
    </source>
</evidence>
<organism evidence="10 11">
    <name type="scientific">Cohaesibacter celericrescens</name>
    <dbReference type="NCBI Taxonomy" id="2067669"/>
    <lineage>
        <taxon>Bacteria</taxon>
        <taxon>Pseudomonadati</taxon>
        <taxon>Pseudomonadota</taxon>
        <taxon>Alphaproteobacteria</taxon>
        <taxon>Hyphomicrobiales</taxon>
        <taxon>Cohaesibacteraceae</taxon>
    </lineage>
</organism>
<evidence type="ECO:0000256" key="1">
    <source>
        <dbReference type="ARBA" id="ARBA00010688"/>
    </source>
</evidence>
<evidence type="ECO:0000256" key="3">
    <source>
        <dbReference type="ARBA" id="ARBA00022741"/>
    </source>
</evidence>
<evidence type="ECO:0000256" key="2">
    <source>
        <dbReference type="ARBA" id="ARBA00022679"/>
    </source>
</evidence>
<keyword evidence="4 8" id="KW-0418">Kinase</keyword>
<dbReference type="NCBIfam" id="TIGR03168">
    <property type="entry name" value="1-PFK"/>
    <property type="match status" value="1"/>
</dbReference>
<dbReference type="GO" id="GO:0005829">
    <property type="term" value="C:cytosol"/>
    <property type="evidence" value="ECO:0007669"/>
    <property type="project" value="TreeGrafter"/>
</dbReference>